<dbReference type="PROSITE" id="PS50013">
    <property type="entry name" value="CHROMO_2"/>
    <property type="match status" value="1"/>
</dbReference>
<dbReference type="InterPro" id="IPR000953">
    <property type="entry name" value="Chromo/chromo_shadow_dom"/>
</dbReference>
<dbReference type="Proteomes" id="UP001187734">
    <property type="component" value="Unassembled WGS sequence"/>
</dbReference>
<evidence type="ECO:0000256" key="3">
    <source>
        <dbReference type="ARBA" id="ARBA00023242"/>
    </source>
</evidence>
<dbReference type="InterPro" id="IPR023780">
    <property type="entry name" value="Chromo_domain"/>
</dbReference>
<dbReference type="SMART" id="SM00298">
    <property type="entry name" value="CHROMO"/>
    <property type="match status" value="1"/>
</dbReference>
<dbReference type="EMBL" id="ONZP01000271">
    <property type="protein sequence ID" value="SPJ79552.1"/>
    <property type="molecule type" value="Genomic_DNA"/>
</dbReference>
<comment type="subcellular location">
    <subcellularLocation>
        <location evidence="1">Nucleus</location>
    </subcellularLocation>
</comment>
<protein>
    <recommendedName>
        <fullName evidence="5">Chromo domain-containing protein</fullName>
    </recommendedName>
</protein>
<gene>
    <name evidence="6" type="ORF">FTOL_07943</name>
</gene>
<feature type="region of interest" description="Disordered" evidence="4">
    <location>
        <begin position="1"/>
        <end position="32"/>
    </location>
</feature>
<dbReference type="PANTHER" id="PTHR22812">
    <property type="entry name" value="CHROMOBOX PROTEIN"/>
    <property type="match status" value="1"/>
</dbReference>
<reference evidence="6" key="1">
    <citation type="submission" date="2018-03" db="EMBL/GenBank/DDBJ databases">
        <authorList>
            <person name="Guldener U."/>
        </authorList>
    </citation>
    <scope>NUCLEOTIDE SEQUENCE</scope>
</reference>
<keyword evidence="3" id="KW-0539">Nucleus</keyword>
<evidence type="ECO:0000256" key="4">
    <source>
        <dbReference type="SAM" id="MobiDB-lite"/>
    </source>
</evidence>
<dbReference type="CDD" id="cd00024">
    <property type="entry name" value="CD_CSD"/>
    <property type="match status" value="1"/>
</dbReference>
<sequence>MPAPKPTPTVFYARDKSPLEDSIGPRESIENEEPFVKVVSDIKNYDDYESFDEDFRSVTPENTEKAAPEKRFVSRNEESSQEGSTKNVKPSPKRQRRSAADEPTIPRRPKRVTSAAPSAKDEASPTRTAVKKGPRRPIGGIQRKGEEVLGSKRGRGRPVAKRQVTRPESDTEWEVEKIVESQVDAVTRENFYLVKWKGFSSEHNTWEPKKNMGNCSRLVQDFEKKRQMA</sequence>
<name>A0AAE8SK82_9HYPO</name>
<feature type="compositionally biased region" description="Basic residues" evidence="4">
    <location>
        <begin position="152"/>
        <end position="164"/>
    </location>
</feature>
<accession>A0AAE8SK82</accession>
<dbReference type="AlphaFoldDB" id="A0AAE8SK82"/>
<feature type="domain" description="Chromo" evidence="5">
    <location>
        <begin position="173"/>
        <end position="229"/>
    </location>
</feature>
<evidence type="ECO:0000256" key="1">
    <source>
        <dbReference type="ARBA" id="ARBA00004123"/>
    </source>
</evidence>
<dbReference type="GO" id="GO:0006338">
    <property type="term" value="P:chromatin remodeling"/>
    <property type="evidence" value="ECO:0007669"/>
    <property type="project" value="UniProtKB-ARBA"/>
</dbReference>
<dbReference type="InterPro" id="IPR051219">
    <property type="entry name" value="Heterochromatin_chromo-domain"/>
</dbReference>
<dbReference type="SUPFAM" id="SSF54160">
    <property type="entry name" value="Chromo domain-like"/>
    <property type="match status" value="1"/>
</dbReference>
<dbReference type="InterPro" id="IPR016197">
    <property type="entry name" value="Chromo-like_dom_sf"/>
</dbReference>
<feature type="compositionally biased region" description="Basic and acidic residues" evidence="4">
    <location>
        <begin position="13"/>
        <end position="29"/>
    </location>
</feature>
<evidence type="ECO:0000313" key="7">
    <source>
        <dbReference type="Proteomes" id="UP001187734"/>
    </source>
</evidence>
<evidence type="ECO:0000313" key="6">
    <source>
        <dbReference type="EMBL" id="SPJ79552.1"/>
    </source>
</evidence>
<evidence type="ECO:0000256" key="2">
    <source>
        <dbReference type="ARBA" id="ARBA00011353"/>
    </source>
</evidence>
<dbReference type="Gene3D" id="2.40.50.40">
    <property type="match status" value="1"/>
</dbReference>
<comment type="caution">
    <text evidence="6">The sequence shown here is derived from an EMBL/GenBank/DDBJ whole genome shotgun (WGS) entry which is preliminary data.</text>
</comment>
<dbReference type="GO" id="GO:0005634">
    <property type="term" value="C:nucleus"/>
    <property type="evidence" value="ECO:0007669"/>
    <property type="project" value="UniProtKB-SubCell"/>
</dbReference>
<keyword evidence="7" id="KW-1185">Reference proteome</keyword>
<dbReference type="PROSITE" id="PS00598">
    <property type="entry name" value="CHROMO_1"/>
    <property type="match status" value="1"/>
</dbReference>
<feature type="compositionally biased region" description="Basic and acidic residues" evidence="4">
    <location>
        <begin position="62"/>
        <end position="78"/>
    </location>
</feature>
<feature type="region of interest" description="Disordered" evidence="4">
    <location>
        <begin position="51"/>
        <end position="171"/>
    </location>
</feature>
<dbReference type="InterPro" id="IPR023779">
    <property type="entry name" value="Chromodomain_CS"/>
</dbReference>
<comment type="subunit">
    <text evidence="2">Component of the NuA4 histone acetyltransferase complex.</text>
</comment>
<dbReference type="Pfam" id="PF00385">
    <property type="entry name" value="Chromo"/>
    <property type="match status" value="1"/>
</dbReference>
<evidence type="ECO:0000259" key="5">
    <source>
        <dbReference type="PROSITE" id="PS50013"/>
    </source>
</evidence>
<proteinExistence type="predicted"/>
<organism evidence="6 7">
    <name type="scientific">Fusarium torulosum</name>
    <dbReference type="NCBI Taxonomy" id="33205"/>
    <lineage>
        <taxon>Eukaryota</taxon>
        <taxon>Fungi</taxon>
        <taxon>Dikarya</taxon>
        <taxon>Ascomycota</taxon>
        <taxon>Pezizomycotina</taxon>
        <taxon>Sordariomycetes</taxon>
        <taxon>Hypocreomycetidae</taxon>
        <taxon>Hypocreales</taxon>
        <taxon>Nectriaceae</taxon>
        <taxon>Fusarium</taxon>
    </lineage>
</organism>